<keyword evidence="3" id="KW-1185">Reference proteome</keyword>
<gene>
    <name evidence="2" type="ORF">SAMN04488239_1376</name>
</gene>
<evidence type="ECO:0000256" key="1">
    <source>
        <dbReference type="SAM" id="MobiDB-lite"/>
    </source>
</evidence>
<accession>A0A1G7FMY7</accession>
<dbReference type="EMBL" id="FMZV01000037">
    <property type="protein sequence ID" value="SDE77035.1"/>
    <property type="molecule type" value="Genomic_DNA"/>
</dbReference>
<name>A0A1G7FMY7_9RHOB</name>
<protein>
    <submittedName>
        <fullName evidence="2">Uncharacterized protein</fullName>
    </submittedName>
</protein>
<evidence type="ECO:0000313" key="3">
    <source>
        <dbReference type="Proteomes" id="UP000199628"/>
    </source>
</evidence>
<feature type="region of interest" description="Disordered" evidence="1">
    <location>
        <begin position="42"/>
        <end position="82"/>
    </location>
</feature>
<proteinExistence type="predicted"/>
<dbReference type="Proteomes" id="UP000199628">
    <property type="component" value="Unassembled WGS sequence"/>
</dbReference>
<dbReference type="STRING" id="639004.SAMN04488239_1376"/>
<reference evidence="3" key="1">
    <citation type="submission" date="2016-10" db="EMBL/GenBank/DDBJ databases">
        <authorList>
            <person name="Varghese N."/>
            <person name="Submissions S."/>
        </authorList>
    </citation>
    <scope>NUCLEOTIDE SEQUENCE [LARGE SCALE GENOMIC DNA]</scope>
    <source>
        <strain evidence="3">CGMCC 1.9108</strain>
    </source>
</reference>
<evidence type="ECO:0000313" key="2">
    <source>
        <dbReference type="EMBL" id="SDE77035.1"/>
    </source>
</evidence>
<organism evidence="2 3">
    <name type="scientific">Ruegeria marina</name>
    <dbReference type="NCBI Taxonomy" id="639004"/>
    <lineage>
        <taxon>Bacteria</taxon>
        <taxon>Pseudomonadati</taxon>
        <taxon>Pseudomonadota</taxon>
        <taxon>Alphaproteobacteria</taxon>
        <taxon>Rhodobacterales</taxon>
        <taxon>Roseobacteraceae</taxon>
        <taxon>Ruegeria</taxon>
    </lineage>
</organism>
<dbReference type="AlphaFoldDB" id="A0A1G7FMY7"/>
<feature type="compositionally biased region" description="Basic and acidic residues" evidence="1">
    <location>
        <begin position="50"/>
        <end position="70"/>
    </location>
</feature>
<sequence>MDRGFERSDVSLRFRIAEANVEPNPHRRNRVISWGFHPLARATGSRHAGARTEHEHSDSVPSHPAREDLNVTHLTETDETLC</sequence>